<proteinExistence type="predicted"/>
<reference evidence="1" key="1">
    <citation type="submission" date="2019-04" db="EMBL/GenBank/DDBJ databases">
        <title>Genome assembly of Zosterops borbonicus 15179.</title>
        <authorList>
            <person name="Leroy T."/>
            <person name="Anselmetti Y."/>
            <person name="Tilak M.-K."/>
            <person name="Nabholz B."/>
        </authorList>
    </citation>
    <scope>NUCLEOTIDE SEQUENCE</scope>
    <source>
        <strain evidence="1">HGM_15179</strain>
        <tissue evidence="1">Muscle</tissue>
    </source>
</reference>
<organism evidence="1 2">
    <name type="scientific">Zosterops borbonicus</name>
    <dbReference type="NCBI Taxonomy" id="364589"/>
    <lineage>
        <taxon>Eukaryota</taxon>
        <taxon>Metazoa</taxon>
        <taxon>Chordata</taxon>
        <taxon>Craniata</taxon>
        <taxon>Vertebrata</taxon>
        <taxon>Euteleostomi</taxon>
        <taxon>Archelosauria</taxon>
        <taxon>Archosauria</taxon>
        <taxon>Dinosauria</taxon>
        <taxon>Saurischia</taxon>
        <taxon>Theropoda</taxon>
        <taxon>Coelurosauria</taxon>
        <taxon>Aves</taxon>
        <taxon>Neognathae</taxon>
        <taxon>Neoaves</taxon>
        <taxon>Telluraves</taxon>
        <taxon>Australaves</taxon>
        <taxon>Passeriformes</taxon>
        <taxon>Sylvioidea</taxon>
        <taxon>Zosteropidae</taxon>
        <taxon>Zosterops</taxon>
    </lineage>
</organism>
<keyword evidence="2" id="KW-1185">Reference proteome</keyword>
<protein>
    <submittedName>
        <fullName evidence="1">Uncharacterized protein</fullName>
    </submittedName>
</protein>
<comment type="caution">
    <text evidence="1">The sequence shown here is derived from an EMBL/GenBank/DDBJ whole genome shotgun (WGS) entry which is preliminary data.</text>
</comment>
<name>A0A8K1LG77_9PASS</name>
<dbReference type="AlphaFoldDB" id="A0A8K1LG77"/>
<evidence type="ECO:0000313" key="2">
    <source>
        <dbReference type="Proteomes" id="UP000796761"/>
    </source>
</evidence>
<dbReference type="Proteomes" id="UP000796761">
    <property type="component" value="Unassembled WGS sequence"/>
</dbReference>
<sequence>MRLAVPRLFLTELWLLSQEKVQPDEKVNTRSPQCPCPLPTDSVALDFTPRMLLPAPGQTWACANSQRHRPCHVPSCGATVQAVPGLVTPIDGMAMAMERVWEDITRLWKIIGLWLMWNSPWNCFLMWSCSWLGSEGEKAPRLVEDLELISKGQHGVLLAKKLKAWRFLNHKIQRDGVEDDTEVQKNTVKKHIPASVGVDGKGQTHPKIGVQPHPCPIQAAGAEPRLGLAAEVPSGLDVVDEE</sequence>
<accession>A0A8K1LG77</accession>
<evidence type="ECO:0000313" key="1">
    <source>
        <dbReference type="EMBL" id="TRZ12616.1"/>
    </source>
</evidence>
<dbReference type="EMBL" id="SWJQ01000575">
    <property type="protein sequence ID" value="TRZ12616.1"/>
    <property type="molecule type" value="Genomic_DNA"/>
</dbReference>
<gene>
    <name evidence="1" type="ORF">HGM15179_014470</name>
</gene>